<reference evidence="1" key="1">
    <citation type="submission" date="2022-10" db="EMBL/GenBank/DDBJ databases">
        <title>Chitinophaga sp. nov., isolated from soil.</title>
        <authorList>
            <person name="Jeon C.O."/>
        </authorList>
    </citation>
    <scope>NUCLEOTIDE SEQUENCE</scope>
    <source>
        <strain evidence="1">R8</strain>
    </source>
</reference>
<keyword evidence="2" id="KW-1185">Reference proteome</keyword>
<dbReference type="Proteomes" id="UP001162741">
    <property type="component" value="Chromosome"/>
</dbReference>
<evidence type="ECO:0008006" key="3">
    <source>
        <dbReference type="Google" id="ProtNLM"/>
    </source>
</evidence>
<dbReference type="PROSITE" id="PS51257">
    <property type="entry name" value="PROKAR_LIPOPROTEIN"/>
    <property type="match status" value="1"/>
</dbReference>
<dbReference type="InterPro" id="IPR024079">
    <property type="entry name" value="MetalloPept_cat_dom_sf"/>
</dbReference>
<evidence type="ECO:0000313" key="2">
    <source>
        <dbReference type="Proteomes" id="UP001162741"/>
    </source>
</evidence>
<gene>
    <name evidence="1" type="ORF">MKQ68_17865</name>
</gene>
<proteinExistence type="predicted"/>
<name>A0ABY6IX45_9BACT</name>
<dbReference type="EMBL" id="CP107006">
    <property type="protein sequence ID" value="UYQ91955.1"/>
    <property type="molecule type" value="Genomic_DNA"/>
</dbReference>
<sequence>MRINISILALSLVFAVSCKKEIKRINPNDMVPDTDANAPSSSWKEHWFEHKQTVKLVAYNDEVALYYDDDMNREILWPLRKAKEIWVYTKQVYAPFKGKDKRLNVVLHYGKYGGGHPYTYFDDGHDNRTGIDIGSNNSWEDTSNWNLDVVTHEIGHIVEGGFKGVKESPAFDIWGDSKWMEIYIYDVYKGLGWEAERKRAYASCMNTVDSYPRPGTQWFKNWFYPIYSQHGETAVLNGFFTLLAEHFPKRTNAYGMEYTRRMNMGEFVHFWSAAAKTDLKDLALAAFGPNDRNGAAWAPQLEAAKTTFSKLTY</sequence>
<dbReference type="RefSeq" id="WP_264280303.1">
    <property type="nucleotide sequence ID" value="NZ_CP107006.1"/>
</dbReference>
<organism evidence="1 2">
    <name type="scientific">Chitinophaga horti</name>
    <dbReference type="NCBI Taxonomy" id="2920382"/>
    <lineage>
        <taxon>Bacteria</taxon>
        <taxon>Pseudomonadati</taxon>
        <taxon>Bacteroidota</taxon>
        <taxon>Chitinophagia</taxon>
        <taxon>Chitinophagales</taxon>
        <taxon>Chitinophagaceae</taxon>
        <taxon>Chitinophaga</taxon>
    </lineage>
</organism>
<evidence type="ECO:0000313" key="1">
    <source>
        <dbReference type="EMBL" id="UYQ91955.1"/>
    </source>
</evidence>
<dbReference type="Gene3D" id="3.40.390.10">
    <property type="entry name" value="Collagenase (Catalytic Domain)"/>
    <property type="match status" value="1"/>
</dbReference>
<protein>
    <recommendedName>
        <fullName evidence="3">Peptidase</fullName>
    </recommendedName>
</protein>
<accession>A0ABY6IX45</accession>